<evidence type="ECO:0000313" key="3">
    <source>
        <dbReference type="Proteomes" id="UP000315434"/>
    </source>
</evidence>
<gene>
    <name evidence="2" type="ORF">EXN68_24555</name>
</gene>
<proteinExistence type="predicted"/>
<dbReference type="EMBL" id="SGNY01000011">
    <property type="protein sequence ID" value="TRA96334.1"/>
    <property type="molecule type" value="Genomic_DNA"/>
</dbReference>
<evidence type="ECO:0000313" key="2">
    <source>
        <dbReference type="EMBL" id="TRA96334.1"/>
    </source>
</evidence>
<dbReference type="OrthoDB" id="9764467at2"/>
<dbReference type="RefSeq" id="WP_142843355.1">
    <property type="nucleotide sequence ID" value="NZ_JAPZAB010000011.1"/>
</dbReference>
<comment type="caution">
    <text evidence="2">The sequence shown here is derived from an EMBL/GenBank/DDBJ whole genome shotgun (WGS) entry which is preliminary data.</text>
</comment>
<dbReference type="SUPFAM" id="SSF52540">
    <property type="entry name" value="P-loop containing nucleoside triphosphate hydrolases"/>
    <property type="match status" value="1"/>
</dbReference>
<organism evidence="2 3">
    <name type="scientific">Rhizobium rhizogenes</name>
    <name type="common">Agrobacterium rhizogenes</name>
    <dbReference type="NCBI Taxonomy" id="359"/>
    <lineage>
        <taxon>Bacteria</taxon>
        <taxon>Pseudomonadati</taxon>
        <taxon>Pseudomonadota</taxon>
        <taxon>Alphaproteobacteria</taxon>
        <taxon>Hyphomicrobiales</taxon>
        <taxon>Rhizobiaceae</taxon>
        <taxon>Rhizobium/Agrobacterium group</taxon>
        <taxon>Rhizobium</taxon>
    </lineage>
</organism>
<accession>A0A546X6G3</accession>
<dbReference type="InterPro" id="IPR027417">
    <property type="entry name" value="P-loop_NTPase"/>
</dbReference>
<feature type="coiled-coil region" evidence="1">
    <location>
        <begin position="429"/>
        <end position="463"/>
    </location>
</feature>
<sequence>MTFKLRRLRLRALTKQGWYGVELGFTDGLNVLWADNTMGKSTCLQGMIYVLGLERMLSPRREIPLPHAMTSHLITDSGESVRVVESDVMLELENSVGTTVTVHRPVVSKLDDRLITVQFGPGLSEPEGQYRTQQFFVRDPGAAQREDGFHHFFENFLGWELPVVRGYEKEDIKLYLETVFPLFWVEQKSGWSSIPAAIPTYFRIREVHKRAVEFIAELEAYEIERKREQLDQRINLLTSRWETNWQDLSQLLNRSASRIEALGRKPIVDLNAITKAFVSVATQGGWTPLDEHLRELKSELDTISQAEVPVVSDNVPAIEAKLAEVIAHAESLNVQRLSLNGVRQVKLADVDALTRRIQTLREDLQKNQDVQKLQRFSGVQWSLSPDRCPTCEQGLQDTLLSQNALASIMPIEDNISYIKSEIRMFEDILRREEEENREREGLLSQLNRDLSEAYTAIRTLRADLVAPATSVSASAIEERILIERKIRDFSELQSLFDDAVNGFSALSEQYMTLLQQRSALPDDELSDSDKAKLNRLSELLRAQARQFGFKTFQPDDLAISQDTYRPEVEGFEIGFETSASDAIRLKWAYQLGLLELAASYSTNHPGVLVFDEPRQQSSSKVSFEQLLRRAATSKGRGQQVIFSTSEDLSILEPIIGEIDCTKIILKGHVLQPISSAD</sequence>
<dbReference type="AlphaFoldDB" id="A0A546X6G3"/>
<feature type="coiled-coil region" evidence="1">
    <location>
        <begin position="204"/>
        <end position="240"/>
    </location>
</feature>
<dbReference type="Gene3D" id="3.40.50.300">
    <property type="entry name" value="P-loop containing nucleotide triphosphate hydrolases"/>
    <property type="match status" value="1"/>
</dbReference>
<name>A0A546X6G3_RHIRH</name>
<protein>
    <recommendedName>
        <fullName evidence="4">Rad50/SbcC-type AAA domain-containing protein</fullName>
    </recommendedName>
</protein>
<evidence type="ECO:0008006" key="4">
    <source>
        <dbReference type="Google" id="ProtNLM"/>
    </source>
</evidence>
<keyword evidence="1" id="KW-0175">Coiled coil</keyword>
<evidence type="ECO:0000256" key="1">
    <source>
        <dbReference type="SAM" id="Coils"/>
    </source>
</evidence>
<reference evidence="2 3" key="1">
    <citation type="journal article" date="2019" name="Appl. Microbiol. Biotechnol.">
        <title>Differential efficiency of wild type rhizogenic strains for rol gene transformation of plants.</title>
        <authorList>
            <person name="Desmet S."/>
            <person name="De Keyser E."/>
            <person name="Van Vaerenbergh J."/>
            <person name="Baeyen S."/>
            <person name="Van Huylenbroeck J."/>
            <person name="Geelen D."/>
            <person name="Dhooghe E."/>
        </authorList>
    </citation>
    <scope>NUCLEOTIDE SEQUENCE [LARGE SCALE GENOMIC DNA]</scope>
    <source>
        <strain evidence="2 3">GBBC3284</strain>
    </source>
</reference>
<dbReference type="Proteomes" id="UP000315434">
    <property type="component" value="Unassembled WGS sequence"/>
</dbReference>